<evidence type="ECO:0000259" key="2">
    <source>
        <dbReference type="Pfam" id="PF01408"/>
    </source>
</evidence>
<dbReference type="SUPFAM" id="SSF55347">
    <property type="entry name" value="Glyceraldehyde-3-phosphate dehydrogenase-like, C-terminal domain"/>
    <property type="match status" value="1"/>
</dbReference>
<keyword evidence="1" id="KW-0560">Oxidoreductase</keyword>
<dbReference type="InterPro" id="IPR050463">
    <property type="entry name" value="Gfo/Idh/MocA_oxidrdct_glycsds"/>
</dbReference>
<dbReference type="Pfam" id="PF22725">
    <property type="entry name" value="GFO_IDH_MocA_C3"/>
    <property type="match status" value="1"/>
</dbReference>
<dbReference type="Proteomes" id="UP001220962">
    <property type="component" value="Chromosome"/>
</dbReference>
<dbReference type="AlphaFoldDB" id="A0AAX3N3G0"/>
<dbReference type="EMBL" id="CP118101">
    <property type="protein sequence ID" value="WDH84281.1"/>
    <property type="molecule type" value="Genomic_DNA"/>
</dbReference>
<dbReference type="InterPro" id="IPR036291">
    <property type="entry name" value="NAD(P)-bd_dom_sf"/>
</dbReference>
<dbReference type="SUPFAM" id="SSF51735">
    <property type="entry name" value="NAD(P)-binding Rossmann-fold domains"/>
    <property type="match status" value="1"/>
</dbReference>
<dbReference type="GO" id="GO:0000166">
    <property type="term" value="F:nucleotide binding"/>
    <property type="evidence" value="ECO:0007669"/>
    <property type="project" value="InterPro"/>
</dbReference>
<protein>
    <submittedName>
        <fullName evidence="4">Gfo/Idh/MocA family oxidoreductase</fullName>
    </submittedName>
</protein>
<accession>A0AAX3N3G0</accession>
<evidence type="ECO:0000256" key="1">
    <source>
        <dbReference type="ARBA" id="ARBA00023002"/>
    </source>
</evidence>
<organism evidence="4 5">
    <name type="scientific">Paenibacillus urinalis</name>
    <dbReference type="NCBI Taxonomy" id="521520"/>
    <lineage>
        <taxon>Bacteria</taxon>
        <taxon>Bacillati</taxon>
        <taxon>Bacillota</taxon>
        <taxon>Bacilli</taxon>
        <taxon>Bacillales</taxon>
        <taxon>Paenibacillaceae</taxon>
        <taxon>Paenibacillus</taxon>
    </lineage>
</organism>
<dbReference type="Gene3D" id="3.30.360.10">
    <property type="entry name" value="Dihydrodipicolinate Reductase, domain 2"/>
    <property type="match status" value="1"/>
</dbReference>
<dbReference type="InterPro" id="IPR055170">
    <property type="entry name" value="GFO_IDH_MocA-like_dom"/>
</dbReference>
<sequence length="333" mass="36116">MDKIRFLMIGVGGMGREHIRRILQLPETEIAALADPSTAALDGAKADFPELEKAAIYTDYKDALAKEKLDAAVIVSPHRMHYEQGMDCLTAGLHVLMEKPFVDGAANAEAIISHAAASGKHLAVAYQRHLLGPYMYMKQSVSEGKLGRIQFVSAYQAQSWMVDQKGTWRQSLALSCGGQLNDSGSHLLDAVLWITGLRPLQVSAVIDTRQTEVDIDSAVTIQFEGGAIGSFHVVGSASIKWHEDLSIHGDQGTLLFRNGRLYEAVDGEPEVREVPPERWPESSNPNHDFVELLLGRKESASAPAESGLYIAKVTEAAMISSAGKGILTPVSIE</sequence>
<dbReference type="InterPro" id="IPR000683">
    <property type="entry name" value="Gfo/Idh/MocA-like_OxRdtase_N"/>
</dbReference>
<dbReference type="PANTHER" id="PTHR43818">
    <property type="entry name" value="BCDNA.GH03377"/>
    <property type="match status" value="1"/>
</dbReference>
<gene>
    <name evidence="4" type="ORF">PUW23_08740</name>
</gene>
<evidence type="ECO:0000313" key="4">
    <source>
        <dbReference type="EMBL" id="WDH84281.1"/>
    </source>
</evidence>
<proteinExistence type="predicted"/>
<name>A0AAX3N3G0_9BACL</name>
<dbReference type="PANTHER" id="PTHR43818:SF11">
    <property type="entry name" value="BCDNA.GH03377"/>
    <property type="match status" value="1"/>
</dbReference>
<feature type="domain" description="Gfo/Idh/MocA-like oxidoreductase N-terminal" evidence="2">
    <location>
        <begin position="4"/>
        <end position="126"/>
    </location>
</feature>
<dbReference type="RefSeq" id="WP_205053513.1">
    <property type="nucleotide sequence ID" value="NZ_CP118101.1"/>
</dbReference>
<evidence type="ECO:0000259" key="3">
    <source>
        <dbReference type="Pfam" id="PF22725"/>
    </source>
</evidence>
<dbReference type="GO" id="GO:0016491">
    <property type="term" value="F:oxidoreductase activity"/>
    <property type="evidence" value="ECO:0007669"/>
    <property type="project" value="UniProtKB-KW"/>
</dbReference>
<reference evidence="4" key="1">
    <citation type="submission" date="2023-02" db="EMBL/GenBank/DDBJ databases">
        <title>Pathogen: clinical or host-associated sample.</title>
        <authorList>
            <person name="Hergert J."/>
            <person name="Casey R."/>
            <person name="Wagner J."/>
            <person name="Young E.L."/>
            <person name="Oakeson K.F."/>
        </authorList>
    </citation>
    <scope>NUCLEOTIDE SEQUENCE</scope>
    <source>
        <strain evidence="4">2022CK-00830</strain>
    </source>
</reference>
<feature type="domain" description="GFO/IDH/MocA-like oxidoreductase" evidence="3">
    <location>
        <begin position="134"/>
        <end position="254"/>
    </location>
</feature>
<evidence type="ECO:0000313" key="5">
    <source>
        <dbReference type="Proteomes" id="UP001220962"/>
    </source>
</evidence>
<dbReference type="Pfam" id="PF01408">
    <property type="entry name" value="GFO_IDH_MocA"/>
    <property type="match status" value="1"/>
</dbReference>
<dbReference type="Gene3D" id="3.40.50.720">
    <property type="entry name" value="NAD(P)-binding Rossmann-like Domain"/>
    <property type="match status" value="1"/>
</dbReference>